<accession>A4X2D4</accession>
<sequence>MPREVKHPKFGYTSTVYTLDDLIERLKGLRGEHGGSLAVACEKDSSDSVHLLDSLGRYYDAEQAWDDDAHLGAAIVLSIND</sequence>
<organism evidence="1 2">
    <name type="scientific">Salinispora tropica (strain ATCC BAA-916 / DSM 44818 / JCM 13857 / NBRC 105044 / CNB-440)</name>
    <dbReference type="NCBI Taxonomy" id="369723"/>
    <lineage>
        <taxon>Bacteria</taxon>
        <taxon>Bacillati</taxon>
        <taxon>Actinomycetota</taxon>
        <taxon>Actinomycetes</taxon>
        <taxon>Micromonosporales</taxon>
        <taxon>Micromonosporaceae</taxon>
        <taxon>Salinispora</taxon>
    </lineage>
</organism>
<name>A4X2D4_SALTO</name>
<proteinExistence type="predicted"/>
<dbReference type="EMBL" id="CP000667">
    <property type="protein sequence ID" value="ABP53034.1"/>
    <property type="molecule type" value="Genomic_DNA"/>
</dbReference>
<protein>
    <submittedName>
        <fullName evidence="1">Uncharacterized protein</fullName>
    </submittedName>
</protein>
<evidence type="ECO:0000313" key="1">
    <source>
        <dbReference type="EMBL" id="ABP53034.1"/>
    </source>
</evidence>
<dbReference type="STRING" id="369723.Strop_0552"/>
<gene>
    <name evidence="1" type="ordered locus">Strop_0552</name>
</gene>
<dbReference type="Proteomes" id="UP000000235">
    <property type="component" value="Chromosome"/>
</dbReference>
<dbReference type="PATRIC" id="fig|369723.5.peg.558"/>
<dbReference type="HOGENOM" id="CLU_2571876_0_0_11"/>
<dbReference type="KEGG" id="stp:Strop_0552"/>
<dbReference type="AlphaFoldDB" id="A4X2D4"/>
<reference evidence="2" key="1">
    <citation type="journal article" date="2007" name="Proc. Natl. Acad. Sci. U.S.A.">
        <title>Genome sequencing reveals complex secondary metabolome in the marine actinomycete Salinispora tropica.</title>
        <authorList>
            <person name="Udwary D.W."/>
            <person name="Zeigler L."/>
            <person name="Asolkar R.N."/>
            <person name="Singan V."/>
            <person name="Lapidus A."/>
            <person name="Fenical W."/>
            <person name="Jensen P.R."/>
            <person name="Moore B.S."/>
        </authorList>
    </citation>
    <scope>NUCLEOTIDE SEQUENCE [LARGE SCALE GENOMIC DNA]</scope>
    <source>
        <strain evidence="2">ATCC BAA-916 / DSM 44818 / CNB-440</strain>
    </source>
</reference>
<keyword evidence="2" id="KW-1185">Reference proteome</keyword>
<evidence type="ECO:0000313" key="2">
    <source>
        <dbReference type="Proteomes" id="UP000000235"/>
    </source>
</evidence>
<dbReference type="RefSeq" id="WP_011904468.1">
    <property type="nucleotide sequence ID" value="NC_009380.1"/>
</dbReference>